<dbReference type="InterPro" id="IPR017138">
    <property type="entry name" value="Asp_Glu_LeuTrfase"/>
</dbReference>
<feature type="domain" description="N-end rule aminoacyl transferase C-terminal" evidence="6">
    <location>
        <begin position="102"/>
        <end position="225"/>
    </location>
</feature>
<keyword evidence="3 4" id="KW-0012">Acyltransferase</keyword>
<dbReference type="GO" id="GO:0005737">
    <property type="term" value="C:cytoplasm"/>
    <property type="evidence" value="ECO:0007669"/>
    <property type="project" value="UniProtKB-SubCell"/>
</dbReference>
<keyword evidence="1 4" id="KW-0963">Cytoplasm</keyword>
<dbReference type="Gene3D" id="3.40.630.30">
    <property type="match status" value="1"/>
</dbReference>
<evidence type="ECO:0000256" key="2">
    <source>
        <dbReference type="ARBA" id="ARBA00022679"/>
    </source>
</evidence>
<dbReference type="GO" id="GO:0004057">
    <property type="term" value="F:arginyl-tRNA--protein transferase activity"/>
    <property type="evidence" value="ECO:0007669"/>
    <property type="project" value="InterPro"/>
</dbReference>
<evidence type="ECO:0000259" key="5">
    <source>
        <dbReference type="Pfam" id="PF04376"/>
    </source>
</evidence>
<dbReference type="AlphaFoldDB" id="A0A650EKW9"/>
<dbReference type="SUPFAM" id="SSF55729">
    <property type="entry name" value="Acyl-CoA N-acyltransferases (Nat)"/>
    <property type="match status" value="1"/>
</dbReference>
<comment type="function">
    <text evidence="4">Functions in the N-end rule pathway of protein degradation where it conjugates Leu from its aminoacyl-tRNA to the N-termini of proteins containing an N-terminal aspartate or glutamate.</text>
</comment>
<evidence type="ECO:0000256" key="1">
    <source>
        <dbReference type="ARBA" id="ARBA00022490"/>
    </source>
</evidence>
<dbReference type="GO" id="GO:0071596">
    <property type="term" value="P:ubiquitin-dependent protein catabolic process via the N-end rule pathway"/>
    <property type="evidence" value="ECO:0007669"/>
    <property type="project" value="InterPro"/>
</dbReference>
<protein>
    <recommendedName>
        <fullName evidence="4">Aspartate/glutamate leucyltransferase</fullName>
        <ecNumber evidence="4">2.3.2.29</ecNumber>
    </recommendedName>
</protein>
<dbReference type="PIRSF" id="PIRSF037208">
    <property type="entry name" value="ATE_pro_prd"/>
    <property type="match status" value="1"/>
</dbReference>
<sequence length="251" mass="30047">MMRLIEFYSEEKQCSYIASKKSCFRYFIIHNVSVEFYYGLLERGWRRFGNYFFTPMCEGCIDCISIRTLIEEFNFSKNHKRVLKKGENIQICVQKPSVSKAHIDLYNRYHLFMQNKKGWEYNPITPDAYVDMFVEGHQNFGYEFLYYLDSELIGVGLVDVLKDSITAVYFFYDHRFAHYSLGTLNILKQIQIAKEHHLKYFYPGYWIKDHYCMGYKERFTPFEALQNIPDVFDVPIWEMYGIKSGEDKIQG</sequence>
<dbReference type="Pfam" id="PF04377">
    <property type="entry name" value="ATE_C"/>
    <property type="match status" value="1"/>
</dbReference>
<dbReference type="InterPro" id="IPR016181">
    <property type="entry name" value="Acyl_CoA_acyltransferase"/>
</dbReference>
<keyword evidence="2 4" id="KW-0808">Transferase</keyword>
<evidence type="ECO:0000256" key="4">
    <source>
        <dbReference type="HAMAP-Rule" id="MF_00689"/>
    </source>
</evidence>
<dbReference type="Pfam" id="PF04376">
    <property type="entry name" value="ATE_N"/>
    <property type="match status" value="1"/>
</dbReference>
<comment type="subcellular location">
    <subcellularLocation>
        <location evidence="4">Cytoplasm</location>
    </subcellularLocation>
</comment>
<evidence type="ECO:0000256" key="3">
    <source>
        <dbReference type="ARBA" id="ARBA00023315"/>
    </source>
</evidence>
<dbReference type="InterPro" id="IPR007471">
    <property type="entry name" value="N-end_Aminoacyl_Trfase_N"/>
</dbReference>
<dbReference type="EMBL" id="MN577569">
    <property type="protein sequence ID" value="QGT50427.1"/>
    <property type="molecule type" value="Genomic_DNA"/>
</dbReference>
<gene>
    <name evidence="7" type="primary">ate</name>
    <name evidence="4" type="synonym">bpt</name>
    <name evidence="7" type="ORF">Helico5904_0990</name>
</gene>
<accession>A0A650EKW9</accession>
<dbReference type="EC" id="2.3.2.29" evidence="4"/>
<dbReference type="NCBIfam" id="NF002346">
    <property type="entry name" value="PRK01305.2-3"/>
    <property type="match status" value="1"/>
</dbReference>
<evidence type="ECO:0000259" key="6">
    <source>
        <dbReference type="Pfam" id="PF04377"/>
    </source>
</evidence>
<comment type="catalytic activity">
    <reaction evidence="4">
        <text>N-terminal L-aspartyl-[protein] + L-leucyl-tRNA(Leu) = N-terminal L-leucyl-L-aspartyl-[protein] + tRNA(Leu) + H(+)</text>
        <dbReference type="Rhea" id="RHEA:50420"/>
        <dbReference type="Rhea" id="RHEA-COMP:9613"/>
        <dbReference type="Rhea" id="RHEA-COMP:9622"/>
        <dbReference type="Rhea" id="RHEA-COMP:12669"/>
        <dbReference type="Rhea" id="RHEA-COMP:12674"/>
        <dbReference type="ChEBI" id="CHEBI:15378"/>
        <dbReference type="ChEBI" id="CHEBI:64720"/>
        <dbReference type="ChEBI" id="CHEBI:78442"/>
        <dbReference type="ChEBI" id="CHEBI:78494"/>
        <dbReference type="ChEBI" id="CHEBI:133042"/>
        <dbReference type="EC" id="2.3.2.29"/>
    </reaction>
</comment>
<proteinExistence type="inferred from homology"/>
<reference evidence="7" key="1">
    <citation type="journal article" date="2020" name="J. ISSAAS">
        <title>Lactobacilli and other gastrointestinal microbiota of Peromyscus leucopus, reservoir host for agents of Lyme disease and other zoonoses in North America.</title>
        <authorList>
            <person name="Milovic A."/>
            <person name="Bassam K."/>
            <person name="Shao H."/>
            <person name="Chatzistamou I."/>
            <person name="Tufts D.M."/>
            <person name="Diuk-Wasser M."/>
            <person name="Barbour A.G."/>
        </authorList>
    </citation>
    <scope>NUCLEOTIDE SEQUENCE</scope>
    <source>
        <strain evidence="7">LL4</strain>
    </source>
</reference>
<organism evidence="7">
    <name type="scientific">uncultured Helicobacter sp</name>
    <dbReference type="NCBI Taxonomy" id="175537"/>
    <lineage>
        <taxon>Bacteria</taxon>
        <taxon>Pseudomonadati</taxon>
        <taxon>Campylobacterota</taxon>
        <taxon>Epsilonproteobacteria</taxon>
        <taxon>Campylobacterales</taxon>
        <taxon>Helicobacteraceae</taxon>
        <taxon>Helicobacter</taxon>
        <taxon>environmental samples</taxon>
    </lineage>
</organism>
<feature type="domain" description="N-end aminoacyl transferase N-terminal" evidence="5">
    <location>
        <begin position="13"/>
        <end position="81"/>
    </location>
</feature>
<comment type="similarity">
    <text evidence="4">Belongs to the R-transferase family. Bpt subfamily.</text>
</comment>
<dbReference type="InterPro" id="IPR007472">
    <property type="entry name" value="N-end_Aminoacyl_Trfase_C"/>
</dbReference>
<evidence type="ECO:0000313" key="7">
    <source>
        <dbReference type="EMBL" id="QGT50427.1"/>
    </source>
</evidence>
<dbReference type="HAMAP" id="MF_00689">
    <property type="entry name" value="Bpt"/>
    <property type="match status" value="1"/>
</dbReference>
<name>A0A650EKW9_9HELI</name>
<dbReference type="InterPro" id="IPR030700">
    <property type="entry name" value="N-end_Aminoacyl_Trfase"/>
</dbReference>
<dbReference type="PANTHER" id="PTHR21367">
    <property type="entry name" value="ARGININE-TRNA-PROTEIN TRANSFERASE 1"/>
    <property type="match status" value="1"/>
</dbReference>
<comment type="catalytic activity">
    <reaction evidence="4">
        <text>N-terminal L-glutamyl-[protein] + L-leucyl-tRNA(Leu) = N-terminal L-leucyl-L-glutamyl-[protein] + tRNA(Leu) + H(+)</text>
        <dbReference type="Rhea" id="RHEA:50412"/>
        <dbReference type="Rhea" id="RHEA-COMP:9613"/>
        <dbReference type="Rhea" id="RHEA-COMP:9622"/>
        <dbReference type="Rhea" id="RHEA-COMP:12664"/>
        <dbReference type="Rhea" id="RHEA-COMP:12668"/>
        <dbReference type="ChEBI" id="CHEBI:15378"/>
        <dbReference type="ChEBI" id="CHEBI:64721"/>
        <dbReference type="ChEBI" id="CHEBI:78442"/>
        <dbReference type="ChEBI" id="CHEBI:78494"/>
        <dbReference type="ChEBI" id="CHEBI:133041"/>
        <dbReference type="EC" id="2.3.2.29"/>
    </reaction>
</comment>
<dbReference type="GO" id="GO:0008914">
    <property type="term" value="F:leucyl-tRNA--protein transferase activity"/>
    <property type="evidence" value="ECO:0007669"/>
    <property type="project" value="UniProtKB-UniRule"/>
</dbReference>
<dbReference type="PANTHER" id="PTHR21367:SF1">
    <property type="entry name" value="ARGINYL-TRNA--PROTEIN TRANSFERASE 1"/>
    <property type="match status" value="1"/>
</dbReference>
<dbReference type="NCBIfam" id="NF002344">
    <property type="entry name" value="PRK01305.2-1"/>
    <property type="match status" value="1"/>
</dbReference>